<keyword evidence="2" id="KW-0732">Signal</keyword>
<dbReference type="GeneID" id="110293770"/>
<feature type="compositionally biased region" description="Low complexity" evidence="1">
    <location>
        <begin position="560"/>
        <end position="573"/>
    </location>
</feature>
<dbReference type="PANTHER" id="PTHR38653:SF1">
    <property type="entry name" value="GENE 572-RELATED"/>
    <property type="match status" value="1"/>
</dbReference>
<sequence length="786" mass="85888">MWGSVAVVWAICLACVQPAVFPWILPVRSNKDRPRPAHGALTEKVECFSDYMTLQIPRSHVQGLRQWLAGVLSLPGSKRAPNHLDSLLTKCGYLLHPAHEGGFIFRALYSGCFVQKEKANYRLEIRMFQKGAKRLKQSDRYIMRCPMMVARLGEQSVRCHPSFIQVSRPWPPRTDAGQTPWLLSLRGELVASLEDASLMGLEVDIGATMVTIQSPRQELLQRQEVWNTSLELLPLWLVSGSYAYSFEAACPVVSSQPGSEISVHIPKQRLGLVKRGSLVEESLSPRFLQVQQTDTFMVAEDRDFVIVSIPATRLLQDQPCQEARESPGTQAFYRVDLSLDFAEMDSPVHWTVENFFQCVGPREESLFSTVTPGTTLPTLSPGWETTPAETPPAASPPLQTPRMAVLEEPPQHFVHQSAKESIKQELAGASMQITRPAGGSWVSMASPSSSAMQEHQGPQTPPEKADLSPHPQTPATLSSEHTEVSQVGPGPSHSVFLAPNSLSTHLSSEITSPPWPSWPSDGPPMLLSFEPSVKLTEVPRATRAGQDSVQPSGSPFPPGELSSETVNSTESTEPIPREPVHIREEFPPFINSFMSSLAEERLIFHPDPKRPQERPIVKAGEPLQNDHGPSGEETRHYLDLSTSEPSQEMKELGVDATFTTSRRRQPDARAYLGTSSPELTGRPRVGTAALQTTLPKGLLASTSERPAAPSEGALQLESAPSWPEGWHDLGAAHTASPLSSHTHSPLVPTEVMFPGSGEPGNTLPGGQGSVESRLASTADSHQSPEL</sequence>
<evidence type="ECO:0000313" key="5">
    <source>
        <dbReference type="RefSeq" id="XP_029331720.1"/>
    </source>
</evidence>
<dbReference type="CTD" id="148345"/>
<proteinExistence type="predicted"/>
<reference evidence="5" key="1">
    <citation type="submission" date="2025-08" db="UniProtKB">
        <authorList>
            <consortium name="RefSeq"/>
        </authorList>
    </citation>
    <scope>IDENTIFICATION</scope>
</reference>
<dbReference type="AlphaFoldDB" id="A0A6P7R4B5"/>
<dbReference type="Pfam" id="PF15094">
    <property type="entry name" value="DUF4556"/>
    <property type="match status" value="1"/>
</dbReference>
<evidence type="ECO:0000256" key="1">
    <source>
        <dbReference type="SAM" id="MobiDB-lite"/>
    </source>
</evidence>
<feature type="chain" id="PRO_5028313001" evidence="2">
    <location>
        <begin position="19"/>
        <end position="786"/>
    </location>
</feature>
<feature type="signal peptide" evidence="2">
    <location>
        <begin position="1"/>
        <end position="18"/>
    </location>
</feature>
<evidence type="ECO:0000256" key="2">
    <source>
        <dbReference type="SAM" id="SignalP"/>
    </source>
</evidence>
<dbReference type="InterPro" id="IPR027956">
    <property type="entry name" value="CIROZ"/>
</dbReference>
<feature type="compositionally biased region" description="Low complexity" evidence="1">
    <location>
        <begin position="368"/>
        <end position="388"/>
    </location>
</feature>
<accession>A0A6P7R4B5</accession>
<dbReference type="InterPro" id="IPR049521">
    <property type="entry name" value="CIROZ_b"/>
</dbReference>
<evidence type="ECO:0000313" key="4">
    <source>
        <dbReference type="Proteomes" id="UP000515126"/>
    </source>
</evidence>
<dbReference type="PANTHER" id="PTHR38653">
    <property type="entry name" value="GENE 572-RELATED"/>
    <property type="match status" value="1"/>
</dbReference>
<feature type="domain" description="CIROZ beta" evidence="3">
    <location>
        <begin position="254"/>
        <end position="358"/>
    </location>
</feature>
<organism evidence="4 5">
    <name type="scientific">Mus caroli</name>
    <name type="common">Ryukyu mouse</name>
    <name type="synonym">Ricefield mouse</name>
    <dbReference type="NCBI Taxonomy" id="10089"/>
    <lineage>
        <taxon>Eukaryota</taxon>
        <taxon>Metazoa</taxon>
        <taxon>Chordata</taxon>
        <taxon>Craniata</taxon>
        <taxon>Vertebrata</taxon>
        <taxon>Euteleostomi</taxon>
        <taxon>Mammalia</taxon>
        <taxon>Eutheria</taxon>
        <taxon>Euarchontoglires</taxon>
        <taxon>Glires</taxon>
        <taxon>Rodentia</taxon>
        <taxon>Myomorpha</taxon>
        <taxon>Muroidea</taxon>
        <taxon>Muridae</taxon>
        <taxon>Murinae</taxon>
        <taxon>Mus</taxon>
        <taxon>Mus</taxon>
    </lineage>
</organism>
<protein>
    <submittedName>
        <fullName evidence="5">Uncharacterized protein C1orf127 homolog isoform X1</fullName>
    </submittedName>
</protein>
<keyword evidence="4" id="KW-1185">Reference proteome</keyword>
<feature type="compositionally biased region" description="Polar residues" evidence="1">
    <location>
        <begin position="689"/>
        <end position="704"/>
    </location>
</feature>
<feature type="region of interest" description="Disordered" evidence="1">
    <location>
        <begin position="367"/>
        <end position="396"/>
    </location>
</feature>
<feature type="compositionally biased region" description="Polar residues" evidence="1">
    <location>
        <begin position="774"/>
        <end position="786"/>
    </location>
</feature>
<feature type="compositionally biased region" description="Low complexity" evidence="1">
    <location>
        <begin position="443"/>
        <end position="452"/>
    </location>
</feature>
<feature type="region of interest" description="Disordered" evidence="1">
    <location>
        <begin position="437"/>
        <end position="498"/>
    </location>
</feature>
<feature type="region of interest" description="Disordered" evidence="1">
    <location>
        <begin position="541"/>
        <end position="576"/>
    </location>
</feature>
<name>A0A6P7R4B5_MUSCR</name>
<dbReference type="RefSeq" id="XP_029331720.1">
    <property type="nucleotide sequence ID" value="XM_029475860.1"/>
</dbReference>
<dbReference type="Proteomes" id="UP000515126">
    <property type="component" value="Chromosome 4"/>
</dbReference>
<evidence type="ECO:0000259" key="3">
    <source>
        <dbReference type="Pfam" id="PF15094"/>
    </source>
</evidence>
<feature type="region of interest" description="Disordered" evidence="1">
    <location>
        <begin position="641"/>
        <end position="786"/>
    </location>
</feature>
<gene>
    <name evidence="5" type="primary">C4H1orf127</name>
</gene>